<feature type="transmembrane region" description="Helical" evidence="1">
    <location>
        <begin position="306"/>
        <end position="325"/>
    </location>
</feature>
<feature type="transmembrane region" description="Helical" evidence="1">
    <location>
        <begin position="66"/>
        <end position="82"/>
    </location>
</feature>
<dbReference type="AlphaFoldDB" id="A0A8H2K4Y3"/>
<feature type="transmembrane region" description="Helical" evidence="1">
    <location>
        <begin position="405"/>
        <end position="426"/>
    </location>
</feature>
<feature type="transmembrane region" description="Helical" evidence="1">
    <location>
        <begin position="447"/>
        <end position="470"/>
    </location>
</feature>
<keyword evidence="3" id="KW-1185">Reference proteome</keyword>
<feature type="transmembrane region" description="Helical" evidence="1">
    <location>
        <begin position="331"/>
        <end position="348"/>
    </location>
</feature>
<feature type="transmembrane region" description="Helical" evidence="1">
    <location>
        <begin position="112"/>
        <end position="133"/>
    </location>
</feature>
<feature type="transmembrane region" description="Helical" evidence="1">
    <location>
        <begin position="377"/>
        <end position="399"/>
    </location>
</feature>
<evidence type="ECO:0000313" key="2">
    <source>
        <dbReference type="EMBL" id="TQO19888.1"/>
    </source>
</evidence>
<feature type="transmembrane region" description="Helical" evidence="1">
    <location>
        <begin position="476"/>
        <end position="493"/>
    </location>
</feature>
<gene>
    <name evidence="2" type="ORF">FB472_1488</name>
</gene>
<evidence type="ECO:0000313" key="3">
    <source>
        <dbReference type="Proteomes" id="UP000316560"/>
    </source>
</evidence>
<keyword evidence="1" id="KW-0812">Transmembrane</keyword>
<comment type="caution">
    <text evidence="2">The sequence shown here is derived from an EMBL/GenBank/DDBJ whole genome shotgun (WGS) entry which is preliminary data.</text>
</comment>
<proteinExistence type="predicted"/>
<dbReference type="Proteomes" id="UP000316560">
    <property type="component" value="Unassembled WGS sequence"/>
</dbReference>
<evidence type="ECO:0000256" key="1">
    <source>
        <dbReference type="SAM" id="Phobius"/>
    </source>
</evidence>
<feature type="transmembrane region" description="Helical" evidence="1">
    <location>
        <begin position="173"/>
        <end position="195"/>
    </location>
</feature>
<organism evidence="2 3">
    <name type="scientific">Rhodoglobus vestalii</name>
    <dbReference type="NCBI Taxonomy" id="193384"/>
    <lineage>
        <taxon>Bacteria</taxon>
        <taxon>Bacillati</taxon>
        <taxon>Actinomycetota</taxon>
        <taxon>Actinomycetes</taxon>
        <taxon>Micrococcales</taxon>
        <taxon>Microbacteriaceae</taxon>
        <taxon>Rhodoglobus</taxon>
    </lineage>
</organism>
<keyword evidence="1" id="KW-0472">Membrane</keyword>
<sequence length="497" mass="50966">MSSRSQAAISIWRARNIRTTGDRAFAIYTVLMLALVAVIPIGRAVWLSATSPTGLSLLADAAAPRIASLIVAALWAGALLLGRDRGPAVLPPFVTHALATSDLPRFNTFGAALLRSGMIVVTGCMIVAGLISTSLASNGLAGAQAVANFIAVGTLVGVITTVAWLVGQVFPRAAVVGALGILALGVVAVAVPASQTYLPWGWVGLAYPTSGGSPSLLALTALALSLVGLVPVLMNRLGFEQLAMQAARWESATTHAVGMDFSSAATIYQPKPHFGRRIRAVRPYGRLARIFFVRDAIGAIRTPGRLIVSIVALSGAGVLLAFAFVPTAPGWLLGATAGVIAFAGLGPLTDGIRHAAGVASGFPLYGMSDERLLTHHALFPLVVTLVMLLAVVILCSIIFGTASGAAAVSSIALALLALATRISNALKGSLPIALLTPMSTPAGDPMAAVRVIWGLDAILLAALGGAAAVLAFESPILLLGISTALTGIVVTRWRDRR</sequence>
<keyword evidence="1" id="KW-1133">Transmembrane helix</keyword>
<feature type="transmembrane region" description="Helical" evidence="1">
    <location>
        <begin position="215"/>
        <end position="234"/>
    </location>
</feature>
<feature type="transmembrane region" description="Helical" evidence="1">
    <location>
        <begin position="145"/>
        <end position="166"/>
    </location>
</feature>
<protein>
    <submittedName>
        <fullName evidence="2">Uncharacterized protein</fullName>
    </submittedName>
</protein>
<accession>A0A8H2K4Y3</accession>
<name>A0A8H2K4Y3_9MICO</name>
<dbReference type="EMBL" id="VFRA01000001">
    <property type="protein sequence ID" value="TQO19888.1"/>
    <property type="molecule type" value="Genomic_DNA"/>
</dbReference>
<dbReference type="RefSeq" id="WP_141990319.1">
    <property type="nucleotide sequence ID" value="NZ_VFRA01000001.1"/>
</dbReference>
<feature type="transmembrane region" description="Helical" evidence="1">
    <location>
        <begin position="25"/>
        <end position="46"/>
    </location>
</feature>
<dbReference type="OrthoDB" id="5126550at2"/>
<reference evidence="2 3" key="1">
    <citation type="submission" date="2019-06" db="EMBL/GenBank/DDBJ databases">
        <title>Sequencing the genomes of 1000 actinobacteria strains.</title>
        <authorList>
            <person name="Klenk H.-P."/>
        </authorList>
    </citation>
    <scope>NUCLEOTIDE SEQUENCE [LARGE SCALE GENOMIC DNA]</scope>
    <source>
        <strain evidence="2 3">DSM 21947</strain>
    </source>
</reference>